<evidence type="ECO:0000256" key="3">
    <source>
        <dbReference type="ARBA" id="ARBA00022525"/>
    </source>
</evidence>
<evidence type="ECO:0000256" key="4">
    <source>
        <dbReference type="ARBA" id="ARBA00022737"/>
    </source>
</evidence>
<dbReference type="Pfam" id="PF00040">
    <property type="entry name" value="fn2"/>
    <property type="match status" value="3"/>
</dbReference>
<dbReference type="GO" id="GO:0008201">
    <property type="term" value="F:heparin binding"/>
    <property type="evidence" value="ECO:0007669"/>
    <property type="project" value="TreeGrafter"/>
</dbReference>
<gene>
    <name evidence="8" type="ORF">LSAA_7498</name>
</gene>
<evidence type="ECO:0000313" key="8">
    <source>
        <dbReference type="EMBL" id="CAF2905845.1"/>
    </source>
</evidence>
<keyword evidence="10" id="KW-1185">Reference proteome</keyword>
<feature type="disulfide bond" evidence="6">
    <location>
        <begin position="160"/>
        <end position="187"/>
    </location>
</feature>
<dbReference type="PROSITE" id="PS51092">
    <property type="entry name" value="FN2_2"/>
    <property type="match status" value="3"/>
</dbReference>
<keyword evidence="5 6" id="KW-1015">Disulfide bond</keyword>
<comment type="subcellular location">
    <subcellularLocation>
        <location evidence="1">Secreted</location>
    </subcellularLocation>
</comment>
<dbReference type="PANTHER" id="PTHR22918">
    <property type="entry name" value="SEMINAL PLASMA PROTEIN"/>
    <property type="match status" value="1"/>
</dbReference>
<sequence>MYMKYLLNVLISYIFQAKVPEGCSTIVGYPCVFPFIYNNTRHIGCTADNLYGVFWCATSVDKNGVYNGTYGICSPSCLEKSQSLNISTTLPISSKNTPTITISTTTSATTPTTITTTYISTTTPTSIATTTATTMLNCLTVNGENCTFPFIYNGKHYGSCTTADNSGVSWCPTSLTKNGNVKEYDYCLKSCPINVEVKTKECKTINGNVCSFPFNYNSVKYDHCKSIGIIRPWCAVKTEKDTNEVIAWEYCNSQCDTDSGPSHDE</sequence>
<evidence type="ECO:0000313" key="10">
    <source>
        <dbReference type="Proteomes" id="UP000675881"/>
    </source>
</evidence>
<dbReference type="OrthoDB" id="261433at2759"/>
<dbReference type="SMART" id="SM00059">
    <property type="entry name" value="FN2"/>
    <property type="match status" value="3"/>
</dbReference>
<proteinExistence type="inferred from homology"/>
<dbReference type="InterPro" id="IPR036943">
    <property type="entry name" value="FN_type2_sf"/>
</dbReference>
<organism evidence="9">
    <name type="scientific">Lepeophtheirus salmonis</name>
    <name type="common">Salmon louse</name>
    <name type="synonym">Caligus salmonis</name>
    <dbReference type="NCBI Taxonomy" id="72036"/>
    <lineage>
        <taxon>Eukaryota</taxon>
        <taxon>Metazoa</taxon>
        <taxon>Ecdysozoa</taxon>
        <taxon>Arthropoda</taxon>
        <taxon>Crustacea</taxon>
        <taxon>Multicrustacea</taxon>
        <taxon>Hexanauplia</taxon>
        <taxon>Copepoda</taxon>
        <taxon>Siphonostomatoida</taxon>
        <taxon>Caligidae</taxon>
        <taxon>Lepeophtheirus</taxon>
    </lineage>
</organism>
<dbReference type="PANTHER" id="PTHR22918:SF1">
    <property type="entry name" value="FIBRONECTIN TYPE-II DOMAIN-CONTAINING PROTEIN"/>
    <property type="match status" value="1"/>
</dbReference>
<evidence type="ECO:0000256" key="2">
    <source>
        <dbReference type="ARBA" id="ARBA00010011"/>
    </source>
</evidence>
<evidence type="ECO:0000259" key="7">
    <source>
        <dbReference type="PROSITE" id="PS51092"/>
    </source>
</evidence>
<dbReference type="InterPro" id="IPR051666">
    <property type="entry name" value="SP_Capacitation_Regulator"/>
</dbReference>
<dbReference type="GO" id="GO:0009986">
    <property type="term" value="C:cell surface"/>
    <property type="evidence" value="ECO:0007669"/>
    <property type="project" value="TreeGrafter"/>
</dbReference>
<reference evidence="9" key="1">
    <citation type="submission" date="2014-05" db="EMBL/GenBank/DDBJ databases">
        <authorList>
            <person name="Chronopoulou M."/>
        </authorList>
    </citation>
    <scope>NUCLEOTIDE SEQUENCE</scope>
    <source>
        <tissue evidence="9">Whole organism</tissue>
    </source>
</reference>
<dbReference type="EMBL" id="HG994582">
    <property type="protein sequence ID" value="CAF2905845.1"/>
    <property type="molecule type" value="Genomic_DNA"/>
</dbReference>
<keyword evidence="4" id="KW-0677">Repeat</keyword>
<dbReference type="Proteomes" id="UP000675881">
    <property type="component" value="Chromosome 3"/>
</dbReference>
<evidence type="ECO:0000256" key="6">
    <source>
        <dbReference type="PROSITE-ProRule" id="PRU00479"/>
    </source>
</evidence>
<evidence type="ECO:0000256" key="1">
    <source>
        <dbReference type="ARBA" id="ARBA00004613"/>
    </source>
</evidence>
<keyword evidence="3" id="KW-0964">Secreted</keyword>
<dbReference type="SUPFAM" id="SSF57440">
    <property type="entry name" value="Kringle-like"/>
    <property type="match status" value="3"/>
</dbReference>
<protein>
    <submittedName>
        <fullName evidence="8">(salmon louse) hypothetical protein</fullName>
    </submittedName>
</protein>
<evidence type="ECO:0000256" key="5">
    <source>
        <dbReference type="ARBA" id="ARBA00023157"/>
    </source>
</evidence>
<feature type="domain" description="Fibronectin type-II" evidence="7">
    <location>
        <begin position="205"/>
        <end position="253"/>
    </location>
</feature>
<dbReference type="InterPro" id="IPR000562">
    <property type="entry name" value="FN_type2_dom"/>
</dbReference>
<reference evidence="8" key="2">
    <citation type="submission" date="2021-02" db="EMBL/GenBank/DDBJ databases">
        <authorList>
            <person name="Bekaert M."/>
        </authorList>
    </citation>
    <scope>NUCLEOTIDE SEQUENCE</scope>
    <source>
        <strain evidence="8">IoA-00</strain>
    </source>
</reference>
<feature type="domain" description="Fibronectin type-II" evidence="7">
    <location>
        <begin position="141"/>
        <end position="189"/>
    </location>
</feature>
<evidence type="ECO:0000313" key="9">
    <source>
        <dbReference type="EMBL" id="CDW41351.1"/>
    </source>
</evidence>
<comment type="similarity">
    <text evidence="2">Belongs to the seminal plasma protein family.</text>
</comment>
<dbReference type="AlphaFoldDB" id="A0A0K2UUK4"/>
<dbReference type="EMBL" id="HACA01023990">
    <property type="protein sequence ID" value="CDW41351.1"/>
    <property type="molecule type" value="Transcribed_RNA"/>
</dbReference>
<dbReference type="InterPro" id="IPR013806">
    <property type="entry name" value="Kringle-like"/>
</dbReference>
<comment type="caution">
    <text evidence="6">Lacks conserved residue(s) required for the propagation of feature annotation.</text>
</comment>
<accession>A0A0K2UUK4</accession>
<dbReference type="Gene3D" id="2.10.10.10">
    <property type="entry name" value="Fibronectin, type II, collagen-binding"/>
    <property type="match status" value="3"/>
</dbReference>
<name>A0A0K2UUK4_LEPSM</name>
<dbReference type="GO" id="GO:0005576">
    <property type="term" value="C:extracellular region"/>
    <property type="evidence" value="ECO:0007669"/>
    <property type="project" value="UniProtKB-SubCell"/>
</dbReference>
<feature type="disulfide bond" evidence="6">
    <location>
        <begin position="224"/>
        <end position="251"/>
    </location>
</feature>
<feature type="domain" description="Fibronectin type-II" evidence="7">
    <location>
        <begin position="26"/>
        <end position="75"/>
    </location>
</feature>